<keyword evidence="4" id="KW-1185">Reference proteome</keyword>
<proteinExistence type="predicted"/>
<accession>A0ABQ9IUK1</accession>
<reference evidence="3" key="1">
    <citation type="journal article" date="2023" name="Insect Mol. Biol.">
        <title>Genome sequencing provides insights into the evolution of gene families encoding plant cell wall-degrading enzymes in longhorned beetles.</title>
        <authorList>
            <person name="Shin N.R."/>
            <person name="Okamura Y."/>
            <person name="Kirsch R."/>
            <person name="Pauchet Y."/>
        </authorList>
    </citation>
    <scope>NUCLEOTIDE SEQUENCE</scope>
    <source>
        <strain evidence="3">MMC_N1</strain>
    </source>
</reference>
<dbReference type="PROSITE" id="PS51155">
    <property type="entry name" value="CHIT_BIND_RR_2"/>
    <property type="match status" value="1"/>
</dbReference>
<dbReference type="PANTHER" id="PTHR10380">
    <property type="entry name" value="CUTICLE PROTEIN"/>
    <property type="match status" value="1"/>
</dbReference>
<evidence type="ECO:0000256" key="2">
    <source>
        <dbReference type="PROSITE-ProRule" id="PRU00497"/>
    </source>
</evidence>
<dbReference type="Pfam" id="PF00379">
    <property type="entry name" value="Chitin_bind_4"/>
    <property type="match status" value="1"/>
</dbReference>
<evidence type="ECO:0000313" key="4">
    <source>
        <dbReference type="Proteomes" id="UP001162164"/>
    </source>
</evidence>
<sequence length="257" mass="28574">MGYTSSVMFGKVCDWVCQTVIDTGSYHMIVKPNILAYSKIKPTTNNFGLETARGETLLVIGVHEAVFKKKFRNLERTVFRHQVFVANIMDDVLIRLELMEKYGFHFNLQERSIKPGQDELIAIFTFQVILLIALVSISYGQQQPASEPIAIVKYDNEEVNSDGSYQWSLETANGIVAQEQGQLKNPGTDSEALEVQGSYKYTAEDGTPIEVSYLANENGFQPQGAHLPTAPPVPPAIQRSLDYIAANPQPEESSHSS</sequence>
<dbReference type="InterPro" id="IPR031311">
    <property type="entry name" value="CHIT_BIND_RR_consensus"/>
</dbReference>
<dbReference type="PRINTS" id="PR00947">
    <property type="entry name" value="CUTICLE"/>
</dbReference>
<protein>
    <submittedName>
        <fullName evidence="3">Uncharacterized protein</fullName>
    </submittedName>
</protein>
<dbReference type="InterPro" id="IPR000618">
    <property type="entry name" value="Insect_cuticle"/>
</dbReference>
<evidence type="ECO:0000313" key="3">
    <source>
        <dbReference type="EMBL" id="KAJ8966156.1"/>
    </source>
</evidence>
<dbReference type="PROSITE" id="PS00233">
    <property type="entry name" value="CHIT_BIND_RR_1"/>
    <property type="match status" value="1"/>
</dbReference>
<dbReference type="EMBL" id="JAPWTJ010002428">
    <property type="protein sequence ID" value="KAJ8966156.1"/>
    <property type="molecule type" value="Genomic_DNA"/>
</dbReference>
<gene>
    <name evidence="3" type="ORF">NQ317_001105</name>
</gene>
<dbReference type="Proteomes" id="UP001162164">
    <property type="component" value="Unassembled WGS sequence"/>
</dbReference>
<evidence type="ECO:0000256" key="1">
    <source>
        <dbReference type="ARBA" id="ARBA00022460"/>
    </source>
</evidence>
<dbReference type="InterPro" id="IPR050468">
    <property type="entry name" value="Cuticle_Struct_Prot"/>
</dbReference>
<comment type="caution">
    <text evidence="3">The sequence shown here is derived from an EMBL/GenBank/DDBJ whole genome shotgun (WGS) entry which is preliminary data.</text>
</comment>
<keyword evidence="1 2" id="KW-0193">Cuticle</keyword>
<name>A0ABQ9IUK1_9CUCU</name>
<organism evidence="3 4">
    <name type="scientific">Molorchus minor</name>
    <dbReference type="NCBI Taxonomy" id="1323400"/>
    <lineage>
        <taxon>Eukaryota</taxon>
        <taxon>Metazoa</taxon>
        <taxon>Ecdysozoa</taxon>
        <taxon>Arthropoda</taxon>
        <taxon>Hexapoda</taxon>
        <taxon>Insecta</taxon>
        <taxon>Pterygota</taxon>
        <taxon>Neoptera</taxon>
        <taxon>Endopterygota</taxon>
        <taxon>Coleoptera</taxon>
        <taxon>Polyphaga</taxon>
        <taxon>Cucujiformia</taxon>
        <taxon>Chrysomeloidea</taxon>
        <taxon>Cerambycidae</taxon>
        <taxon>Lamiinae</taxon>
        <taxon>Monochamini</taxon>
        <taxon>Molorchus</taxon>
    </lineage>
</organism>
<dbReference type="PANTHER" id="PTHR10380:SF241">
    <property type="entry name" value="CUTICULAR PROTEIN 47EG-RELATED"/>
    <property type="match status" value="1"/>
</dbReference>